<feature type="compositionally biased region" description="Low complexity" evidence="4">
    <location>
        <begin position="37"/>
        <end position="49"/>
    </location>
</feature>
<dbReference type="PROSITE" id="PS51077">
    <property type="entry name" value="HTH_ICLR"/>
    <property type="match status" value="1"/>
</dbReference>
<dbReference type="InterPro" id="IPR005471">
    <property type="entry name" value="Tscrpt_reg_IclR_N"/>
</dbReference>
<dbReference type="AlphaFoldDB" id="A0A852Y7I2"/>
<feature type="domain" description="HTH iclR-type" evidence="5">
    <location>
        <begin position="67"/>
        <end position="128"/>
    </location>
</feature>
<gene>
    <name evidence="7" type="ORF">BJ979_000468</name>
</gene>
<dbReference type="Gene3D" id="3.30.450.40">
    <property type="match status" value="1"/>
</dbReference>
<dbReference type="PROSITE" id="PS51078">
    <property type="entry name" value="ICLR_ED"/>
    <property type="match status" value="1"/>
</dbReference>
<dbReference type="Gene3D" id="1.10.10.10">
    <property type="entry name" value="Winged helix-like DNA-binding domain superfamily/Winged helix DNA-binding domain"/>
    <property type="match status" value="1"/>
</dbReference>
<dbReference type="Pfam" id="PF01614">
    <property type="entry name" value="IclR_C"/>
    <property type="match status" value="1"/>
</dbReference>
<dbReference type="InterPro" id="IPR014757">
    <property type="entry name" value="Tscrpt_reg_IclR_C"/>
</dbReference>
<feature type="region of interest" description="Disordered" evidence="4">
    <location>
        <begin position="1"/>
        <end position="49"/>
    </location>
</feature>
<evidence type="ECO:0000313" key="8">
    <source>
        <dbReference type="Proteomes" id="UP000553888"/>
    </source>
</evidence>
<dbReference type="InterPro" id="IPR036388">
    <property type="entry name" value="WH-like_DNA-bd_sf"/>
</dbReference>
<dbReference type="GO" id="GO:0003700">
    <property type="term" value="F:DNA-binding transcription factor activity"/>
    <property type="evidence" value="ECO:0007669"/>
    <property type="project" value="TreeGrafter"/>
</dbReference>
<keyword evidence="8" id="KW-1185">Reference proteome</keyword>
<dbReference type="Pfam" id="PF09339">
    <property type="entry name" value="HTH_IclR"/>
    <property type="match status" value="1"/>
</dbReference>
<protein>
    <submittedName>
        <fullName evidence="7">DNA-binding IclR family transcriptional regulator</fullName>
    </submittedName>
</protein>
<keyword evidence="1" id="KW-0805">Transcription regulation</keyword>
<organism evidence="7 8">
    <name type="scientific">Schumannella luteola</name>
    <dbReference type="NCBI Taxonomy" id="472059"/>
    <lineage>
        <taxon>Bacteria</taxon>
        <taxon>Bacillati</taxon>
        <taxon>Actinomycetota</taxon>
        <taxon>Actinomycetes</taxon>
        <taxon>Micrococcales</taxon>
        <taxon>Microbacteriaceae</taxon>
        <taxon>Schumannella</taxon>
    </lineage>
</organism>
<evidence type="ECO:0000313" key="7">
    <source>
        <dbReference type="EMBL" id="NYG97842.1"/>
    </source>
</evidence>
<evidence type="ECO:0000256" key="4">
    <source>
        <dbReference type="SAM" id="MobiDB-lite"/>
    </source>
</evidence>
<sequence length="319" mass="34341">MPSNAAGPTGLTVNPKPARLRDAAVREPARERRASEPDPTATPVDDVAADAPAEVVSIRPESDAGGVSAIRKTFAALEFIAERGGASAREVSQALGMPMPTVYRILGSLVDSDYLVHLKSDRRFELGYKLHRLGVSLHRQVGVPAQVKTEIARLHERAQTAAYFAVYRGPDVIVAFVDDCPDHRRLQPLNFGMHEASHATAYGKIMLAGMTDAQRDSYLEVHPLTPFTPTTIVDRAELDARLDEVALAGIAWEHEEFVPGMTCAAIAVRDASGMIVGSAAISAASTDVVGREAELEDALRRTASQLSRWFRTGSAALAH</sequence>
<dbReference type="RefSeq" id="WP_179564808.1">
    <property type="nucleotide sequence ID" value="NZ_JACBZY010000001.1"/>
</dbReference>
<dbReference type="GO" id="GO:0003677">
    <property type="term" value="F:DNA binding"/>
    <property type="evidence" value="ECO:0007669"/>
    <property type="project" value="UniProtKB-KW"/>
</dbReference>
<dbReference type="InterPro" id="IPR029016">
    <property type="entry name" value="GAF-like_dom_sf"/>
</dbReference>
<keyword evidence="3" id="KW-0804">Transcription</keyword>
<dbReference type="SUPFAM" id="SSF55781">
    <property type="entry name" value="GAF domain-like"/>
    <property type="match status" value="1"/>
</dbReference>
<evidence type="ECO:0000256" key="1">
    <source>
        <dbReference type="ARBA" id="ARBA00023015"/>
    </source>
</evidence>
<evidence type="ECO:0000259" key="6">
    <source>
        <dbReference type="PROSITE" id="PS51078"/>
    </source>
</evidence>
<evidence type="ECO:0000256" key="3">
    <source>
        <dbReference type="ARBA" id="ARBA00023163"/>
    </source>
</evidence>
<reference evidence="7 8" key="1">
    <citation type="submission" date="2020-07" db="EMBL/GenBank/DDBJ databases">
        <title>Sequencing the genomes of 1000 actinobacteria strains.</title>
        <authorList>
            <person name="Klenk H.-P."/>
        </authorList>
    </citation>
    <scope>NUCLEOTIDE SEQUENCE [LARGE SCALE GENOMIC DNA]</scope>
    <source>
        <strain evidence="7 8">DSM 23141</strain>
    </source>
</reference>
<feature type="compositionally biased region" description="Basic and acidic residues" evidence="4">
    <location>
        <begin position="19"/>
        <end position="36"/>
    </location>
</feature>
<name>A0A852Y7I2_9MICO</name>
<evidence type="ECO:0000256" key="2">
    <source>
        <dbReference type="ARBA" id="ARBA00023125"/>
    </source>
</evidence>
<dbReference type="GO" id="GO:0045892">
    <property type="term" value="P:negative regulation of DNA-templated transcription"/>
    <property type="evidence" value="ECO:0007669"/>
    <property type="project" value="TreeGrafter"/>
</dbReference>
<dbReference type="InterPro" id="IPR050707">
    <property type="entry name" value="HTH_MetabolicPath_Reg"/>
</dbReference>
<dbReference type="PANTHER" id="PTHR30136">
    <property type="entry name" value="HELIX-TURN-HELIX TRANSCRIPTIONAL REGULATOR, ICLR FAMILY"/>
    <property type="match status" value="1"/>
</dbReference>
<dbReference type="SMART" id="SM00346">
    <property type="entry name" value="HTH_ICLR"/>
    <property type="match status" value="1"/>
</dbReference>
<evidence type="ECO:0000259" key="5">
    <source>
        <dbReference type="PROSITE" id="PS51077"/>
    </source>
</evidence>
<comment type="caution">
    <text evidence="7">The sequence shown here is derived from an EMBL/GenBank/DDBJ whole genome shotgun (WGS) entry which is preliminary data.</text>
</comment>
<dbReference type="SUPFAM" id="SSF46785">
    <property type="entry name" value="Winged helix' DNA-binding domain"/>
    <property type="match status" value="1"/>
</dbReference>
<keyword evidence="2 7" id="KW-0238">DNA-binding</keyword>
<dbReference type="PANTHER" id="PTHR30136:SF24">
    <property type="entry name" value="HTH-TYPE TRANSCRIPTIONAL REPRESSOR ALLR"/>
    <property type="match status" value="1"/>
</dbReference>
<accession>A0A852Y7I2</accession>
<dbReference type="Proteomes" id="UP000553888">
    <property type="component" value="Unassembled WGS sequence"/>
</dbReference>
<proteinExistence type="predicted"/>
<dbReference type="EMBL" id="JACBZY010000001">
    <property type="protein sequence ID" value="NYG97842.1"/>
    <property type="molecule type" value="Genomic_DNA"/>
</dbReference>
<feature type="domain" description="IclR-ED" evidence="6">
    <location>
        <begin position="129"/>
        <end position="319"/>
    </location>
</feature>
<dbReference type="InterPro" id="IPR036390">
    <property type="entry name" value="WH_DNA-bd_sf"/>
</dbReference>